<dbReference type="PANTHER" id="PTHR45586">
    <property type="entry name" value="TPR REPEAT-CONTAINING PROTEIN PA4667"/>
    <property type="match status" value="1"/>
</dbReference>
<feature type="repeat" description="TPR" evidence="3">
    <location>
        <begin position="127"/>
        <end position="160"/>
    </location>
</feature>
<sequence length="623" mass="71867">MLRPVYYRPFYYLREYMQSQGMSFQDVSNLILKEINNNNFLKALKIANSIKSNESSIVAHLHHLKSIAYQKKKDYILCLAEIEKGIKLSPRHFHLNVNKAKLYNLLGEPDKSIKQYLNVLAIYSDDIETLYNISVLYFKKNEFTKAKEYIDKAFTLSPQNAVILSAKIKTDLKLEKFTEVDRLTDDYIRNFGADASILNSKGLALKALCFWDKAIITFEQSLKLSPGLVEAKKNMASCYHLAGKFKKAKAIYTELTTINPLDLDSHHWLNQMLWETADSGFLSSYNHALKITGKNTALEAELAQKLYTSGKQTEAYKIAKQILSQSNCPQKAFSIVGDYERENSLFDESLKTHLAASNRFKNNHAYIELAKSYIAIDKPEHALNIINKLLNQDEYNQEYLCIKNTALRLLKSELYSYYCNYDLFVMQEKIATPSGFASIDDFLTELKGTLKQYHYYQNHPLEQSLVNGSQTAEKLFDYQLPILKILKQELYELTSCFLSRLPKDNQHPFLKRNVGDFKVTDSWSVILKDKGFHKNHYHSQGWMSSPFYVSIPTLISESTNQEGWLKLGEPGFNMHTKLLPETTLKPEEGKLIQFPSYFWHGTNTLNSEMERVTIAYDILPQHT</sequence>
<dbReference type="Pfam" id="PF13759">
    <property type="entry name" value="2OG-FeII_Oxy_5"/>
    <property type="match status" value="1"/>
</dbReference>
<evidence type="ECO:0000256" key="1">
    <source>
        <dbReference type="ARBA" id="ARBA00022737"/>
    </source>
</evidence>
<protein>
    <recommendedName>
        <fullName evidence="6">Tetratricopeptide repeat protein</fullName>
    </recommendedName>
</protein>
<organism evidence="4 5">
    <name type="scientific">Pseudoalteromonas agarivorans</name>
    <dbReference type="NCBI Taxonomy" id="176102"/>
    <lineage>
        <taxon>Bacteria</taxon>
        <taxon>Pseudomonadati</taxon>
        <taxon>Pseudomonadota</taxon>
        <taxon>Gammaproteobacteria</taxon>
        <taxon>Alteromonadales</taxon>
        <taxon>Pseudoalteromonadaceae</taxon>
        <taxon>Pseudoalteromonas</taxon>
    </lineage>
</organism>
<evidence type="ECO:0000313" key="4">
    <source>
        <dbReference type="EMBL" id="AYM86225.1"/>
    </source>
</evidence>
<dbReference type="Gene3D" id="1.25.40.10">
    <property type="entry name" value="Tetratricopeptide repeat domain"/>
    <property type="match status" value="2"/>
</dbReference>
<name>A0AAD0TXN1_9GAMM</name>
<dbReference type="Proteomes" id="UP000279995">
    <property type="component" value="Chromosome I"/>
</dbReference>
<dbReference type="Pfam" id="PF13181">
    <property type="entry name" value="TPR_8"/>
    <property type="match status" value="2"/>
</dbReference>
<dbReference type="InterPro" id="IPR019734">
    <property type="entry name" value="TPR_rpt"/>
</dbReference>
<dbReference type="SMART" id="SM00028">
    <property type="entry name" value="TPR"/>
    <property type="match status" value="6"/>
</dbReference>
<keyword evidence="1" id="KW-0677">Repeat</keyword>
<proteinExistence type="predicted"/>
<dbReference type="EMBL" id="CP033065">
    <property type="protein sequence ID" value="AYM86225.1"/>
    <property type="molecule type" value="Genomic_DNA"/>
</dbReference>
<dbReference type="PROSITE" id="PS50005">
    <property type="entry name" value="TPR"/>
    <property type="match status" value="1"/>
</dbReference>
<dbReference type="SUPFAM" id="SSF48452">
    <property type="entry name" value="TPR-like"/>
    <property type="match status" value="1"/>
</dbReference>
<gene>
    <name evidence="4" type="ORF">D9T18_05620</name>
</gene>
<dbReference type="InterPro" id="IPR011990">
    <property type="entry name" value="TPR-like_helical_dom_sf"/>
</dbReference>
<accession>A0AAD0TXN1</accession>
<reference evidence="4 5" key="1">
    <citation type="submission" date="2018-10" db="EMBL/GenBank/DDBJ databases">
        <title>Complete Genome Sequence and Transcriptomic Profiles of a Marine Bacterium, Pseudoalteromonas agarivorans Hao 2018.</title>
        <authorList>
            <person name="Hao L."/>
        </authorList>
    </citation>
    <scope>NUCLEOTIDE SEQUENCE [LARGE SCALE GENOMIC DNA]</scope>
    <source>
        <strain evidence="4 5">Hao 2018</strain>
    </source>
</reference>
<evidence type="ECO:0000313" key="5">
    <source>
        <dbReference type="Proteomes" id="UP000279995"/>
    </source>
</evidence>
<dbReference type="PANTHER" id="PTHR45586:SF1">
    <property type="entry name" value="LIPOPOLYSACCHARIDE ASSEMBLY PROTEIN B"/>
    <property type="match status" value="1"/>
</dbReference>
<keyword evidence="2 3" id="KW-0802">TPR repeat</keyword>
<dbReference type="InterPro" id="IPR051012">
    <property type="entry name" value="CellSynth/LPSAsmb/PSIAsmb"/>
</dbReference>
<evidence type="ECO:0000256" key="3">
    <source>
        <dbReference type="PROSITE-ProRule" id="PRU00339"/>
    </source>
</evidence>
<dbReference type="Gene3D" id="2.60.120.620">
    <property type="entry name" value="q2cbj1_9rhob like domain"/>
    <property type="match status" value="1"/>
</dbReference>
<dbReference type="AlphaFoldDB" id="A0AAD0TXN1"/>
<dbReference type="InterPro" id="IPR012668">
    <property type="entry name" value="CHP02466"/>
</dbReference>
<evidence type="ECO:0000256" key="2">
    <source>
        <dbReference type="ARBA" id="ARBA00022803"/>
    </source>
</evidence>
<evidence type="ECO:0008006" key="6">
    <source>
        <dbReference type="Google" id="ProtNLM"/>
    </source>
</evidence>